<keyword evidence="1" id="KW-0963">Cytoplasm</keyword>
<protein>
    <submittedName>
        <fullName evidence="4">Ribosomal RNA small subunit methyltransferase G</fullName>
        <ecNumber evidence="4">2.1.1.-</ecNumber>
    </submittedName>
</protein>
<name>A0A5J4QMJ7_9ZZZZ</name>
<dbReference type="NCBIfam" id="TIGR00138">
    <property type="entry name" value="rsmG_gidB"/>
    <property type="match status" value="1"/>
</dbReference>
<evidence type="ECO:0000313" key="4">
    <source>
        <dbReference type="EMBL" id="KAA6322180.1"/>
    </source>
</evidence>
<comment type="caution">
    <text evidence="4">The sequence shown here is derived from an EMBL/GenBank/DDBJ whole genome shotgun (WGS) entry which is preliminary data.</text>
</comment>
<gene>
    <name evidence="4" type="ORF">EZS27_028250</name>
</gene>
<dbReference type="FunFam" id="3.40.50.150:FF:000429">
    <property type="entry name" value="Ribosomal RNA small subunit methyltransferase G"/>
    <property type="match status" value="1"/>
</dbReference>
<keyword evidence="2" id="KW-0698">rRNA processing</keyword>
<dbReference type="PANTHER" id="PTHR31760:SF0">
    <property type="entry name" value="S-ADENOSYL-L-METHIONINE-DEPENDENT METHYLTRANSFERASES SUPERFAMILY PROTEIN"/>
    <property type="match status" value="1"/>
</dbReference>
<dbReference type="CDD" id="cd02440">
    <property type="entry name" value="AdoMet_MTases"/>
    <property type="match status" value="1"/>
</dbReference>
<dbReference type="HAMAP" id="MF_00074">
    <property type="entry name" value="16SrRNA_methyltr_G"/>
    <property type="match status" value="1"/>
</dbReference>
<dbReference type="Pfam" id="PF02527">
    <property type="entry name" value="GidB"/>
    <property type="match status" value="1"/>
</dbReference>
<dbReference type="InterPro" id="IPR029063">
    <property type="entry name" value="SAM-dependent_MTases_sf"/>
</dbReference>
<dbReference type="GO" id="GO:0070043">
    <property type="term" value="F:rRNA (guanine-N7-)-methyltransferase activity"/>
    <property type="evidence" value="ECO:0007669"/>
    <property type="project" value="TreeGrafter"/>
</dbReference>
<dbReference type="AlphaFoldDB" id="A0A5J4QMJ7"/>
<reference evidence="4" key="1">
    <citation type="submission" date="2019-03" db="EMBL/GenBank/DDBJ databases">
        <title>Single cell metagenomics reveals metabolic interactions within the superorganism composed of flagellate Streblomastix strix and complex community of Bacteroidetes bacteria on its surface.</title>
        <authorList>
            <person name="Treitli S.C."/>
            <person name="Kolisko M."/>
            <person name="Husnik F."/>
            <person name="Keeling P."/>
            <person name="Hampl V."/>
        </authorList>
    </citation>
    <scope>NUCLEOTIDE SEQUENCE</scope>
    <source>
        <strain evidence="4">STM</strain>
    </source>
</reference>
<keyword evidence="4" id="KW-0489">Methyltransferase</keyword>
<dbReference type="PANTHER" id="PTHR31760">
    <property type="entry name" value="S-ADENOSYL-L-METHIONINE-DEPENDENT METHYLTRANSFERASES SUPERFAMILY PROTEIN"/>
    <property type="match status" value="1"/>
</dbReference>
<keyword evidence="3 4" id="KW-0808">Transferase</keyword>
<accession>A0A5J4QMJ7</accession>
<evidence type="ECO:0000256" key="3">
    <source>
        <dbReference type="ARBA" id="ARBA00022679"/>
    </source>
</evidence>
<dbReference type="EMBL" id="SNRY01003109">
    <property type="protein sequence ID" value="KAA6322180.1"/>
    <property type="molecule type" value="Genomic_DNA"/>
</dbReference>
<sequence>MEIVLKYFPDLTENQRTQFTALHDLYTDWNAKINVISRKDIENLYPHHILHSLSIAKFIRFRPETTIMDLGTGGGFPGIPLAIFFPEVRFHLIDRVGKKIRVASEIASAIKLGNVTFSQVCAEEEKQRFDFVVSRAVMPLIDLVKIAKKNISPQHKNSLPNGLICLKGGELEKEAVSSFKRLISVYDLSDEFEEEFFQTKKMVHVFI</sequence>
<dbReference type="GO" id="GO:0005829">
    <property type="term" value="C:cytosol"/>
    <property type="evidence" value="ECO:0007669"/>
    <property type="project" value="TreeGrafter"/>
</dbReference>
<proteinExistence type="inferred from homology"/>
<dbReference type="Gene3D" id="3.40.50.150">
    <property type="entry name" value="Vaccinia Virus protein VP39"/>
    <property type="match status" value="1"/>
</dbReference>
<dbReference type="PIRSF" id="PIRSF003078">
    <property type="entry name" value="GidB"/>
    <property type="match status" value="1"/>
</dbReference>
<dbReference type="EC" id="2.1.1.-" evidence="4"/>
<evidence type="ECO:0000256" key="1">
    <source>
        <dbReference type="ARBA" id="ARBA00022490"/>
    </source>
</evidence>
<evidence type="ECO:0000256" key="2">
    <source>
        <dbReference type="ARBA" id="ARBA00022552"/>
    </source>
</evidence>
<dbReference type="SUPFAM" id="SSF53335">
    <property type="entry name" value="S-adenosyl-L-methionine-dependent methyltransferases"/>
    <property type="match status" value="1"/>
</dbReference>
<organism evidence="4">
    <name type="scientific">termite gut metagenome</name>
    <dbReference type="NCBI Taxonomy" id="433724"/>
    <lineage>
        <taxon>unclassified sequences</taxon>
        <taxon>metagenomes</taxon>
        <taxon>organismal metagenomes</taxon>
    </lineage>
</organism>
<dbReference type="InterPro" id="IPR003682">
    <property type="entry name" value="rRNA_ssu_MeTfrase_G"/>
</dbReference>